<gene>
    <name evidence="1" type="ORF">GMARGA_LOCUS19077</name>
</gene>
<evidence type="ECO:0000313" key="2">
    <source>
        <dbReference type="Proteomes" id="UP000789901"/>
    </source>
</evidence>
<comment type="caution">
    <text evidence="1">The sequence shown here is derived from an EMBL/GenBank/DDBJ whole genome shotgun (WGS) entry which is preliminary data.</text>
</comment>
<keyword evidence="2" id="KW-1185">Reference proteome</keyword>
<accession>A0ABN7VIV7</accession>
<dbReference type="EMBL" id="CAJVQB010015690">
    <property type="protein sequence ID" value="CAG8776034.1"/>
    <property type="molecule type" value="Genomic_DNA"/>
</dbReference>
<evidence type="ECO:0000313" key="1">
    <source>
        <dbReference type="EMBL" id="CAG8776034.1"/>
    </source>
</evidence>
<dbReference type="Proteomes" id="UP000789901">
    <property type="component" value="Unassembled WGS sequence"/>
</dbReference>
<reference evidence="1 2" key="1">
    <citation type="submission" date="2021-06" db="EMBL/GenBank/DDBJ databases">
        <authorList>
            <person name="Kallberg Y."/>
            <person name="Tangrot J."/>
            <person name="Rosling A."/>
        </authorList>
    </citation>
    <scope>NUCLEOTIDE SEQUENCE [LARGE SCALE GENOMIC DNA]</scope>
    <source>
        <strain evidence="1 2">120-4 pot B 10/14</strain>
    </source>
</reference>
<protein>
    <submittedName>
        <fullName evidence="1">39603_t:CDS:1</fullName>
    </submittedName>
</protein>
<sequence length="63" mass="7231">MNLFDEILNFNSQLQTNESNSLIDSENKSDLTDSEKGLYSLAKGQSFSDWNDVENCEQELPFH</sequence>
<proteinExistence type="predicted"/>
<name>A0ABN7VIV7_GIGMA</name>
<organism evidence="1 2">
    <name type="scientific">Gigaspora margarita</name>
    <dbReference type="NCBI Taxonomy" id="4874"/>
    <lineage>
        <taxon>Eukaryota</taxon>
        <taxon>Fungi</taxon>
        <taxon>Fungi incertae sedis</taxon>
        <taxon>Mucoromycota</taxon>
        <taxon>Glomeromycotina</taxon>
        <taxon>Glomeromycetes</taxon>
        <taxon>Diversisporales</taxon>
        <taxon>Gigasporaceae</taxon>
        <taxon>Gigaspora</taxon>
    </lineage>
</organism>